<evidence type="ECO:0000313" key="3">
    <source>
        <dbReference type="Proteomes" id="UP000254634"/>
    </source>
</evidence>
<gene>
    <name evidence="2" type="ORF">NCTC13765_00266</name>
</gene>
<keyword evidence="1" id="KW-1133">Transmembrane helix</keyword>
<dbReference type="Pfam" id="PF11676">
    <property type="entry name" value="DUF3272"/>
    <property type="match status" value="1"/>
</dbReference>
<accession>A0A380KY09</accession>
<dbReference type="Proteomes" id="UP000254634">
    <property type="component" value="Unassembled WGS sequence"/>
</dbReference>
<evidence type="ECO:0000256" key="1">
    <source>
        <dbReference type="SAM" id="Phobius"/>
    </source>
</evidence>
<feature type="transmembrane region" description="Helical" evidence="1">
    <location>
        <begin position="21"/>
        <end position="45"/>
    </location>
</feature>
<dbReference type="AlphaFoldDB" id="A0A380KY09"/>
<sequence length="55" mass="6514">MAIFTAIETYFFNDAMIREDYLFAGFFAYLILRNFYLAHVASKIAKVIEKQIKKK</sequence>
<evidence type="ECO:0000313" key="2">
    <source>
        <dbReference type="EMBL" id="SUN75826.1"/>
    </source>
</evidence>
<reference evidence="2" key="1">
    <citation type="submission" date="2018-06" db="EMBL/GenBank/DDBJ databases">
        <authorList>
            <consortium name="Pathogen Informatics"/>
            <person name="Doyle S."/>
        </authorList>
    </citation>
    <scope>NUCLEOTIDE SEQUENCE [LARGE SCALE GENOMIC DNA]</scope>
    <source>
        <strain evidence="2">NCTC13765</strain>
    </source>
</reference>
<keyword evidence="3" id="KW-1185">Reference proteome</keyword>
<keyword evidence="1" id="KW-0812">Transmembrane</keyword>
<organism evidence="2 3">
    <name type="scientific">Streptococcus massiliensis</name>
    <dbReference type="NCBI Taxonomy" id="313439"/>
    <lineage>
        <taxon>Bacteria</taxon>
        <taxon>Bacillati</taxon>
        <taxon>Bacillota</taxon>
        <taxon>Bacilli</taxon>
        <taxon>Lactobacillales</taxon>
        <taxon>Streptococcaceae</taxon>
        <taxon>Streptococcus</taxon>
    </lineage>
</organism>
<dbReference type="EMBL" id="UHFR01000005">
    <property type="protein sequence ID" value="SUN75826.1"/>
    <property type="molecule type" value="Genomic_DNA"/>
</dbReference>
<keyword evidence="1" id="KW-0472">Membrane</keyword>
<protein>
    <submittedName>
        <fullName evidence="2">Multidrug ABC transporter ATPase/permease</fullName>
    </submittedName>
</protein>
<name>A0A380KY09_9STRE</name>
<dbReference type="InterPro" id="IPR021690">
    <property type="entry name" value="DUF3272"/>
</dbReference>
<proteinExistence type="predicted"/>